<dbReference type="PROSITE" id="PS50893">
    <property type="entry name" value="ABC_TRANSPORTER_2"/>
    <property type="match status" value="1"/>
</dbReference>
<feature type="domain" description="ABC transporter" evidence="7">
    <location>
        <begin position="5"/>
        <end position="238"/>
    </location>
</feature>
<dbReference type="Proteomes" id="UP000727490">
    <property type="component" value="Unassembled WGS sequence"/>
</dbReference>
<keyword evidence="5 8" id="KW-0067">ATP-binding</keyword>
<dbReference type="InterPro" id="IPR027417">
    <property type="entry name" value="P-loop_NTPase"/>
</dbReference>
<evidence type="ECO:0000256" key="4">
    <source>
        <dbReference type="ARBA" id="ARBA00022741"/>
    </source>
</evidence>
<evidence type="ECO:0000256" key="3">
    <source>
        <dbReference type="ARBA" id="ARBA00022475"/>
    </source>
</evidence>
<dbReference type="InterPro" id="IPR005890">
    <property type="entry name" value="NO3_transporter_ATP-bd-like"/>
</dbReference>
<dbReference type="SUPFAM" id="SSF52540">
    <property type="entry name" value="P-loop containing nucleoside triphosphate hydrolases"/>
    <property type="match status" value="1"/>
</dbReference>
<dbReference type="PROSITE" id="PS00211">
    <property type="entry name" value="ABC_TRANSPORTER_1"/>
    <property type="match status" value="1"/>
</dbReference>
<name>A0A951MB20_9BACT</name>
<protein>
    <submittedName>
        <fullName evidence="8">ABC transporter ATP-binding protein</fullName>
    </submittedName>
</protein>
<dbReference type="GO" id="GO:0015112">
    <property type="term" value="F:nitrate transmembrane transporter activity"/>
    <property type="evidence" value="ECO:0007669"/>
    <property type="project" value="InterPro"/>
</dbReference>
<keyword evidence="3" id="KW-1003">Cell membrane</keyword>
<dbReference type="Pfam" id="PF00005">
    <property type="entry name" value="ABC_tran"/>
    <property type="match status" value="1"/>
</dbReference>
<reference evidence="8 9" key="1">
    <citation type="journal article" date="2020" name="Syst. Appl. Microbiol.">
        <title>Arthrospiribacter ruber gen. nov., sp. nov., a novel bacterium isolated from Arthrospira cultures.</title>
        <authorList>
            <person name="Waleron M."/>
            <person name="Misztak A."/>
            <person name="Waleron M.M."/>
            <person name="Furmaniak M."/>
            <person name="Mrozik A."/>
            <person name="Waleron K."/>
        </authorList>
    </citation>
    <scope>NUCLEOTIDE SEQUENCE [LARGE SCALE GENOMIC DNA]</scope>
    <source>
        <strain evidence="8 9">DPMB0001</strain>
    </source>
</reference>
<dbReference type="GO" id="GO:0016887">
    <property type="term" value="F:ATP hydrolysis activity"/>
    <property type="evidence" value="ECO:0007669"/>
    <property type="project" value="InterPro"/>
</dbReference>
<dbReference type="PANTHER" id="PTHR42788">
    <property type="entry name" value="TAURINE IMPORT ATP-BINDING PROTEIN-RELATED"/>
    <property type="match status" value="1"/>
</dbReference>
<dbReference type="InterPro" id="IPR003593">
    <property type="entry name" value="AAA+_ATPase"/>
</dbReference>
<keyword evidence="9" id="KW-1185">Reference proteome</keyword>
<proteinExistence type="predicted"/>
<organism evidence="8 9">
    <name type="scientific">Arthrospiribacter ruber</name>
    <dbReference type="NCBI Taxonomy" id="2487934"/>
    <lineage>
        <taxon>Bacteria</taxon>
        <taxon>Pseudomonadati</taxon>
        <taxon>Bacteroidota</taxon>
        <taxon>Cytophagia</taxon>
        <taxon>Cytophagales</taxon>
        <taxon>Cyclobacteriaceae</taxon>
        <taxon>Arthrospiribacter</taxon>
    </lineage>
</organism>
<evidence type="ECO:0000256" key="5">
    <source>
        <dbReference type="ARBA" id="ARBA00022840"/>
    </source>
</evidence>
<comment type="subcellular location">
    <subcellularLocation>
        <location evidence="1">Cell membrane</location>
        <topology evidence="1">Peripheral membrane protein</topology>
    </subcellularLocation>
</comment>
<dbReference type="GO" id="GO:0005524">
    <property type="term" value="F:ATP binding"/>
    <property type="evidence" value="ECO:0007669"/>
    <property type="project" value="UniProtKB-KW"/>
</dbReference>
<dbReference type="CDD" id="cd03293">
    <property type="entry name" value="ABC_NrtD_SsuB_transporters"/>
    <property type="match status" value="1"/>
</dbReference>
<keyword evidence="4" id="KW-0547">Nucleotide-binding</keyword>
<dbReference type="InterPro" id="IPR050166">
    <property type="entry name" value="ABC_transporter_ATP-bind"/>
</dbReference>
<dbReference type="InterPro" id="IPR017871">
    <property type="entry name" value="ABC_transporter-like_CS"/>
</dbReference>
<evidence type="ECO:0000313" key="8">
    <source>
        <dbReference type="EMBL" id="MBW3466944.1"/>
    </source>
</evidence>
<accession>A0A951MB20</accession>
<dbReference type="EMBL" id="RPHB01000002">
    <property type="protein sequence ID" value="MBW3466944.1"/>
    <property type="molecule type" value="Genomic_DNA"/>
</dbReference>
<dbReference type="InterPro" id="IPR003439">
    <property type="entry name" value="ABC_transporter-like_ATP-bd"/>
</dbReference>
<dbReference type="NCBIfam" id="TIGR01184">
    <property type="entry name" value="ntrCD"/>
    <property type="match status" value="1"/>
</dbReference>
<evidence type="ECO:0000256" key="6">
    <source>
        <dbReference type="ARBA" id="ARBA00023136"/>
    </source>
</evidence>
<dbReference type="RefSeq" id="WP_246611463.1">
    <property type="nucleotide sequence ID" value="NZ_RPHB01000002.1"/>
</dbReference>
<keyword evidence="2" id="KW-0813">Transport</keyword>
<sequence>MMALLEIKNVSKSYGSGSSKVDVLTDINLSVNEGEFVAIVGFSGSGKTTLINMISGLQFPDKGVVLLHGNPITGPGPDRGVIFQNYSLLPWLTVYKNIKLAVDEVFPKMTRKDKDKHIKKYIAMVNLSHAIEKMPSELSGGMRQRVSVARALAMDPEVLLMDEPLSALDALTRGTLQEEIVKIWSQDKKTAILITNDVDEGILMADRIIPLTPGPNATLGPEFKINFERPRILTEINRDPEYKRLRNEILDYLMEVGATRRQVSDQKYLLPNIQPTLPSKSLFGKRKKLVSNS</sequence>
<evidence type="ECO:0000256" key="2">
    <source>
        <dbReference type="ARBA" id="ARBA00022448"/>
    </source>
</evidence>
<dbReference type="SMART" id="SM00382">
    <property type="entry name" value="AAA"/>
    <property type="match status" value="1"/>
</dbReference>
<keyword evidence="6" id="KW-0472">Membrane</keyword>
<dbReference type="GO" id="GO:0005886">
    <property type="term" value="C:plasma membrane"/>
    <property type="evidence" value="ECO:0007669"/>
    <property type="project" value="UniProtKB-SubCell"/>
</dbReference>
<dbReference type="PANTHER" id="PTHR42788:SF13">
    <property type="entry name" value="ALIPHATIC SULFONATES IMPORT ATP-BINDING PROTEIN SSUB"/>
    <property type="match status" value="1"/>
</dbReference>
<comment type="caution">
    <text evidence="8">The sequence shown here is derived from an EMBL/GenBank/DDBJ whole genome shotgun (WGS) entry which is preliminary data.</text>
</comment>
<evidence type="ECO:0000256" key="1">
    <source>
        <dbReference type="ARBA" id="ARBA00004202"/>
    </source>
</evidence>
<evidence type="ECO:0000313" key="9">
    <source>
        <dbReference type="Proteomes" id="UP000727490"/>
    </source>
</evidence>
<dbReference type="AlphaFoldDB" id="A0A951MB20"/>
<evidence type="ECO:0000259" key="7">
    <source>
        <dbReference type="PROSITE" id="PS50893"/>
    </source>
</evidence>
<dbReference type="Gene3D" id="3.40.50.300">
    <property type="entry name" value="P-loop containing nucleotide triphosphate hydrolases"/>
    <property type="match status" value="1"/>
</dbReference>
<gene>
    <name evidence="8" type="ORF">EGN73_03865</name>
</gene>